<dbReference type="InterPro" id="IPR042178">
    <property type="entry name" value="Serpin_sf_1"/>
</dbReference>
<organism evidence="3 4">
    <name type="scientific">Heterodera trifolii</name>
    <dbReference type="NCBI Taxonomy" id="157864"/>
    <lineage>
        <taxon>Eukaryota</taxon>
        <taxon>Metazoa</taxon>
        <taxon>Ecdysozoa</taxon>
        <taxon>Nematoda</taxon>
        <taxon>Chromadorea</taxon>
        <taxon>Rhabditida</taxon>
        <taxon>Tylenchina</taxon>
        <taxon>Tylenchomorpha</taxon>
        <taxon>Tylenchoidea</taxon>
        <taxon>Heteroderidae</taxon>
        <taxon>Heteroderinae</taxon>
        <taxon>Heterodera</taxon>
    </lineage>
</organism>
<proteinExistence type="inferred from homology"/>
<dbReference type="EMBL" id="JBICBT010001386">
    <property type="protein sequence ID" value="KAL3070066.1"/>
    <property type="molecule type" value="Genomic_DNA"/>
</dbReference>
<dbReference type="InterPro" id="IPR036186">
    <property type="entry name" value="Serpin_sf"/>
</dbReference>
<comment type="caution">
    <text evidence="3">The sequence shown here is derived from an EMBL/GenBank/DDBJ whole genome shotgun (WGS) entry which is preliminary data.</text>
</comment>
<dbReference type="Proteomes" id="UP001620626">
    <property type="component" value="Unassembled WGS sequence"/>
</dbReference>
<evidence type="ECO:0000259" key="2">
    <source>
        <dbReference type="Pfam" id="PF00079"/>
    </source>
</evidence>
<accession>A0ABD2HU37</accession>
<reference evidence="3 4" key="1">
    <citation type="submission" date="2024-10" db="EMBL/GenBank/DDBJ databases">
        <authorList>
            <person name="Kim D."/>
        </authorList>
    </citation>
    <scope>NUCLEOTIDE SEQUENCE [LARGE SCALE GENOMIC DNA]</scope>
    <source>
        <strain evidence="3">BH-2024</strain>
    </source>
</reference>
<comment type="similarity">
    <text evidence="1">Belongs to the serpin family.</text>
</comment>
<dbReference type="PANTHER" id="PTHR11461">
    <property type="entry name" value="SERINE PROTEASE INHIBITOR, SERPIN"/>
    <property type="match status" value="1"/>
</dbReference>
<name>A0ABD2HU37_9BILA</name>
<dbReference type="InterPro" id="IPR000215">
    <property type="entry name" value="Serpin_fam"/>
</dbReference>
<dbReference type="InterPro" id="IPR023796">
    <property type="entry name" value="Serpin_dom"/>
</dbReference>
<dbReference type="SUPFAM" id="SSF56574">
    <property type="entry name" value="Serpins"/>
    <property type="match status" value="1"/>
</dbReference>
<dbReference type="Pfam" id="PF00079">
    <property type="entry name" value="Serpin"/>
    <property type="match status" value="1"/>
</dbReference>
<keyword evidence="4" id="KW-1185">Reference proteome</keyword>
<dbReference type="Gene3D" id="3.30.497.10">
    <property type="entry name" value="Antithrombin, subunit I, domain 2"/>
    <property type="match status" value="1"/>
</dbReference>
<evidence type="ECO:0000256" key="1">
    <source>
        <dbReference type="ARBA" id="ARBA00009500"/>
    </source>
</evidence>
<sequence>MSYQLTGYLIRDNFLPKFKIESTHPLDKLLPSLGLKSAFDPNSADFSGISHASLFIDKVLQKAMISEDEKGCEAASATIVMFVFIAPMDQKPPPPPPVFRANHPFAFFLVKNAKEVMFSRVVLGKESQK</sequence>
<evidence type="ECO:0000313" key="4">
    <source>
        <dbReference type="Proteomes" id="UP001620626"/>
    </source>
</evidence>
<dbReference type="AlphaFoldDB" id="A0ABD2HU37"/>
<evidence type="ECO:0000313" key="3">
    <source>
        <dbReference type="EMBL" id="KAL3070066.1"/>
    </source>
</evidence>
<gene>
    <name evidence="3" type="ORF">niasHT_033576</name>
</gene>
<feature type="domain" description="Serpin" evidence="2">
    <location>
        <begin position="14"/>
        <end position="116"/>
    </location>
</feature>
<protein>
    <recommendedName>
        <fullName evidence="2">Serpin domain-containing protein</fullName>
    </recommendedName>
</protein>
<dbReference type="PANTHER" id="PTHR11461:SF211">
    <property type="entry name" value="GH10112P-RELATED"/>
    <property type="match status" value="1"/>
</dbReference>